<name>A0A290HHT4_9BACT</name>
<dbReference type="InterPro" id="IPR027417">
    <property type="entry name" value="P-loop_NTPase"/>
</dbReference>
<dbReference type="Gene3D" id="3.40.50.300">
    <property type="entry name" value="P-loop containing nucleotide triphosphate hydrolases"/>
    <property type="match status" value="2"/>
</dbReference>
<sequence length="662" mass="76112">MNIGKVVSINFNQFKVKIFSEITGGSVNLNGDTYYFGNIGSYLKTVNAIGESIICEVVSIFDSDLYNEKKAFNVDGHRELMLKPIGIINKENKFSLGVGIYPSLYTNVDIVTNDDMQIILANEYDENEPNIHKSFDLGISKNLINYPISISIDDFFNIHSAVLGNSGSGKSNTIAHILQTILKKENNSALGSRIIIFDVNGEYKKAFSPKKEGEEEFFDSKVTIKFLKPNMNAQQKIDEGYEDFFMPHFLMSLDEWSAFLLATEATQRPFWDKVLQETYRFYKIATAEDEESRIFINYLRYKLCELLYSILSQADTDTSRITTAGASILKIKRIIDSDVTLKQRCEKEGLYKDINSLSSKCTIHYGENKNQLSSEVQVVSKKINIENVQNVLDKRIQNGEFFDYRFLKISAEITLLEEDAHGNRQMRGYTATMMTRLDYFLDNYDCNFMREIPSDVKNPKTYLEYIFGANTDKIQLIILDTSELGIDILETLTSVVSRLIFSQRKELVGNERRKNPVHLVLDEAHRYIKKDYKYLLRENIFERIAREGRKYSLYLLISSQRPSELSETVLSQCSNFIIHRIQNEIDMRYINAVLPYFSDDFVNKIKQSIPGEALIFGNCVSMPLHVTIYKSEPEPNSKNCEVSKEWFGKDTIINETIQNTGM</sequence>
<dbReference type="OrthoDB" id="9806951at2"/>
<dbReference type="Proteomes" id="UP000217349">
    <property type="component" value="Chromosome"/>
</dbReference>
<evidence type="ECO:0000259" key="1">
    <source>
        <dbReference type="Pfam" id="PF01935"/>
    </source>
</evidence>
<dbReference type="RefSeq" id="WP_096047585.1">
    <property type="nucleotide sequence ID" value="NZ_CP023275.1"/>
</dbReference>
<accession>A0A290HHT4</accession>
<dbReference type="KEGG" id="sulj:SJPD1_2692"/>
<dbReference type="Pfam" id="PF01935">
    <property type="entry name" value="DUF87"/>
    <property type="match status" value="1"/>
</dbReference>
<dbReference type="SUPFAM" id="SSF52540">
    <property type="entry name" value="P-loop containing nucleoside triphosphate hydrolases"/>
    <property type="match status" value="1"/>
</dbReference>
<organism evidence="2 3">
    <name type="scientific">Sulfurospirillum diekertiae</name>
    <dbReference type="NCBI Taxonomy" id="1854492"/>
    <lineage>
        <taxon>Bacteria</taxon>
        <taxon>Pseudomonadati</taxon>
        <taxon>Campylobacterota</taxon>
        <taxon>Epsilonproteobacteria</taxon>
        <taxon>Campylobacterales</taxon>
        <taxon>Sulfurospirillaceae</taxon>
        <taxon>Sulfurospirillum</taxon>
    </lineage>
</organism>
<dbReference type="EMBL" id="CP023275">
    <property type="protein sequence ID" value="ATB70781.1"/>
    <property type="molecule type" value="Genomic_DNA"/>
</dbReference>
<evidence type="ECO:0000313" key="3">
    <source>
        <dbReference type="Proteomes" id="UP000217349"/>
    </source>
</evidence>
<proteinExistence type="predicted"/>
<protein>
    <recommendedName>
        <fullName evidence="1">Helicase HerA central domain-containing protein</fullName>
    </recommendedName>
</protein>
<gene>
    <name evidence="2" type="ORF">SJPD1_2692</name>
</gene>
<dbReference type="InterPro" id="IPR008571">
    <property type="entry name" value="HerA-like"/>
</dbReference>
<dbReference type="AlphaFoldDB" id="A0A290HHT4"/>
<feature type="domain" description="Helicase HerA central" evidence="1">
    <location>
        <begin position="146"/>
        <end position="341"/>
    </location>
</feature>
<dbReference type="PANTHER" id="PTHR42957">
    <property type="entry name" value="HELICASE MJ1565-RELATED"/>
    <property type="match status" value="1"/>
</dbReference>
<dbReference type="PANTHER" id="PTHR42957:SF1">
    <property type="entry name" value="HELICASE MJ1565-RELATED"/>
    <property type="match status" value="1"/>
</dbReference>
<dbReference type="InterPro" id="IPR002789">
    <property type="entry name" value="HerA_central"/>
</dbReference>
<evidence type="ECO:0000313" key="2">
    <source>
        <dbReference type="EMBL" id="ATB70781.1"/>
    </source>
</evidence>
<reference evidence="3" key="1">
    <citation type="submission" date="2017-09" db="EMBL/GenBank/DDBJ databases">
        <title>The complete genome of Sulfurospirillum sp. JPD-1.</title>
        <authorList>
            <person name="Goris T."/>
        </authorList>
    </citation>
    <scope>NUCLEOTIDE SEQUENCE [LARGE SCALE GENOMIC DNA]</scope>
    <source>
        <strain evidence="3">JPD-1</strain>
    </source>
</reference>